<proteinExistence type="predicted"/>
<evidence type="ECO:0000256" key="1">
    <source>
        <dbReference type="SAM" id="Phobius"/>
    </source>
</evidence>
<sequence length="67" mass="7576">MDKKMIVSIIGYIVALLIPIVGLVYGAILFFFKKEEPTYRKHGRLIIYFSIVIFVATLIAKLLIGGF</sequence>
<organism evidence="2 3">
    <name type="scientific">Methanobrevibacter gottschalkii</name>
    <dbReference type="NCBI Taxonomy" id="190974"/>
    <lineage>
        <taxon>Archaea</taxon>
        <taxon>Methanobacteriati</taxon>
        <taxon>Methanobacteriota</taxon>
        <taxon>Methanomada group</taxon>
        <taxon>Methanobacteria</taxon>
        <taxon>Methanobacteriales</taxon>
        <taxon>Methanobacteriaceae</taxon>
        <taxon>Methanobrevibacter</taxon>
    </lineage>
</organism>
<gene>
    <name evidence="2" type="ORF">SAMN05216439_1559</name>
</gene>
<dbReference type="EMBL" id="FOAK01000006">
    <property type="protein sequence ID" value="SEK85124.1"/>
    <property type="molecule type" value="Genomic_DNA"/>
</dbReference>
<feature type="transmembrane region" description="Helical" evidence="1">
    <location>
        <begin position="6"/>
        <end position="33"/>
    </location>
</feature>
<keyword evidence="1" id="KW-0812">Transmembrane</keyword>
<protein>
    <submittedName>
        <fullName evidence="2">Uncharacterized protein</fullName>
    </submittedName>
</protein>
<evidence type="ECO:0000313" key="3">
    <source>
        <dbReference type="Proteomes" id="UP000199506"/>
    </source>
</evidence>
<dbReference type="OrthoDB" id="380932at2157"/>
<dbReference type="AlphaFoldDB" id="A0A1H7KF29"/>
<dbReference type="Proteomes" id="UP000199506">
    <property type="component" value="Unassembled WGS sequence"/>
</dbReference>
<accession>A0A1H7KF29</accession>
<name>A0A1H7KF29_9EURY</name>
<dbReference type="STRING" id="190974.SAMN05216439_1559"/>
<keyword evidence="1" id="KW-0472">Membrane</keyword>
<keyword evidence="1" id="KW-1133">Transmembrane helix</keyword>
<dbReference type="RefSeq" id="WP_069574816.1">
    <property type="nucleotide sequence ID" value="NZ_FOAK01000006.1"/>
</dbReference>
<reference evidence="2 3" key="1">
    <citation type="submission" date="2016-10" db="EMBL/GenBank/DDBJ databases">
        <authorList>
            <person name="de Groot N.N."/>
        </authorList>
    </citation>
    <scope>NUCLEOTIDE SEQUENCE [LARGE SCALE GENOMIC DNA]</scope>
    <source>
        <strain evidence="2 3">DSM 11978</strain>
    </source>
</reference>
<evidence type="ECO:0000313" key="2">
    <source>
        <dbReference type="EMBL" id="SEK85124.1"/>
    </source>
</evidence>
<feature type="transmembrane region" description="Helical" evidence="1">
    <location>
        <begin position="45"/>
        <end position="64"/>
    </location>
</feature>